<dbReference type="Gene3D" id="1.10.1060.10">
    <property type="entry name" value="Alpha-helical ferredoxin"/>
    <property type="match status" value="1"/>
</dbReference>
<dbReference type="GO" id="GO:0046872">
    <property type="term" value="F:metal ion binding"/>
    <property type="evidence" value="ECO:0007669"/>
    <property type="project" value="UniProtKB-KW"/>
</dbReference>
<dbReference type="PROSITE" id="PS00198">
    <property type="entry name" value="4FE4S_FER_1"/>
    <property type="match status" value="1"/>
</dbReference>
<keyword evidence="2" id="KW-0479">Metal-binding</keyword>
<feature type="domain" description="4Fe-4S ferredoxin-type" evidence="6">
    <location>
        <begin position="18"/>
        <end position="51"/>
    </location>
</feature>
<keyword evidence="5" id="KW-0411">Iron-sulfur</keyword>
<dbReference type="InterPro" id="IPR009051">
    <property type="entry name" value="Helical_ferredxn"/>
</dbReference>
<dbReference type="InterPro" id="IPR051460">
    <property type="entry name" value="HdrC_iron-sulfur_subunit"/>
</dbReference>
<keyword evidence="1" id="KW-0004">4Fe-4S</keyword>
<dbReference type="PANTHER" id="PTHR43255:SF1">
    <property type="entry name" value="IRON-SULFUR-BINDING OXIDOREDUCTASE FADF-RELATED"/>
    <property type="match status" value="1"/>
</dbReference>
<protein>
    <recommendedName>
        <fullName evidence="6">4Fe-4S ferredoxin-type domain-containing protein</fullName>
    </recommendedName>
</protein>
<name>A0A348FZR6_9HYPH</name>
<dbReference type="Proteomes" id="UP000266934">
    <property type="component" value="Chromosome"/>
</dbReference>
<dbReference type="OrthoDB" id="9794954at2"/>
<evidence type="ECO:0000256" key="2">
    <source>
        <dbReference type="ARBA" id="ARBA00022723"/>
    </source>
</evidence>
<keyword evidence="8" id="KW-1185">Reference proteome</keyword>
<dbReference type="AlphaFoldDB" id="A0A348FZR6"/>
<dbReference type="Pfam" id="PF13183">
    <property type="entry name" value="Fer4_8"/>
    <property type="match status" value="1"/>
</dbReference>
<evidence type="ECO:0000313" key="8">
    <source>
        <dbReference type="Proteomes" id="UP000266934"/>
    </source>
</evidence>
<dbReference type="EMBL" id="AP018907">
    <property type="protein sequence ID" value="BBF92799.1"/>
    <property type="molecule type" value="Genomic_DNA"/>
</dbReference>
<keyword evidence="3" id="KW-0560">Oxidoreductase</keyword>
<evidence type="ECO:0000259" key="6">
    <source>
        <dbReference type="PROSITE" id="PS51379"/>
    </source>
</evidence>
<dbReference type="InterPro" id="IPR017900">
    <property type="entry name" value="4Fe4S_Fe_S_CS"/>
</dbReference>
<gene>
    <name evidence="7" type="ORF">BLTE_14840</name>
</gene>
<dbReference type="KEGG" id="blag:BLTE_14840"/>
<sequence length="137" mass="15112">MSVKIDGDGAEARAFIDKVESLSNQDLLACYQCGKCSAGCPMAKYMDILPHQMIRFAQLGLKEELLGSQAIWMCVSCLTCNTRCPKGVRIAEVIEALRQLRLRDNRNDHLHVRELPASELAKLPPIAVIGSLRKGTS</sequence>
<evidence type="ECO:0000256" key="5">
    <source>
        <dbReference type="ARBA" id="ARBA00023014"/>
    </source>
</evidence>
<dbReference type="PANTHER" id="PTHR43255">
    <property type="entry name" value="IRON-SULFUR-BINDING OXIDOREDUCTASE FADF-RELATED-RELATED"/>
    <property type="match status" value="1"/>
</dbReference>
<organism evidence="7 8">
    <name type="scientific">Blastochloris tepida</name>
    <dbReference type="NCBI Taxonomy" id="2233851"/>
    <lineage>
        <taxon>Bacteria</taxon>
        <taxon>Pseudomonadati</taxon>
        <taxon>Pseudomonadota</taxon>
        <taxon>Alphaproteobacteria</taxon>
        <taxon>Hyphomicrobiales</taxon>
        <taxon>Blastochloridaceae</taxon>
        <taxon>Blastochloris</taxon>
    </lineage>
</organism>
<dbReference type="GO" id="GO:0005886">
    <property type="term" value="C:plasma membrane"/>
    <property type="evidence" value="ECO:0007669"/>
    <property type="project" value="TreeGrafter"/>
</dbReference>
<accession>A0A348FZR6</accession>
<dbReference type="GO" id="GO:0016491">
    <property type="term" value="F:oxidoreductase activity"/>
    <property type="evidence" value="ECO:0007669"/>
    <property type="project" value="UniProtKB-KW"/>
</dbReference>
<evidence type="ECO:0000256" key="1">
    <source>
        <dbReference type="ARBA" id="ARBA00022485"/>
    </source>
</evidence>
<dbReference type="GO" id="GO:0051539">
    <property type="term" value="F:4 iron, 4 sulfur cluster binding"/>
    <property type="evidence" value="ECO:0007669"/>
    <property type="project" value="UniProtKB-KW"/>
</dbReference>
<evidence type="ECO:0000256" key="4">
    <source>
        <dbReference type="ARBA" id="ARBA00023004"/>
    </source>
</evidence>
<proteinExistence type="predicted"/>
<dbReference type="SUPFAM" id="SSF46548">
    <property type="entry name" value="alpha-helical ferredoxin"/>
    <property type="match status" value="1"/>
</dbReference>
<evidence type="ECO:0000256" key="3">
    <source>
        <dbReference type="ARBA" id="ARBA00023002"/>
    </source>
</evidence>
<evidence type="ECO:0000313" key="7">
    <source>
        <dbReference type="EMBL" id="BBF92799.1"/>
    </source>
</evidence>
<reference evidence="7 8" key="1">
    <citation type="submission" date="2018-08" db="EMBL/GenBank/DDBJ databases">
        <title>Complete genome sequencing of Blastochloris tepida GI.</title>
        <authorList>
            <person name="Tsukatani Y."/>
            <person name="Mori H."/>
        </authorList>
    </citation>
    <scope>NUCLEOTIDE SEQUENCE [LARGE SCALE GENOMIC DNA]</scope>
    <source>
        <strain evidence="7 8">GI</strain>
    </source>
</reference>
<keyword evidence="4" id="KW-0408">Iron</keyword>
<dbReference type="InterPro" id="IPR017896">
    <property type="entry name" value="4Fe4S_Fe-S-bd"/>
</dbReference>
<dbReference type="PROSITE" id="PS51379">
    <property type="entry name" value="4FE4S_FER_2"/>
    <property type="match status" value="1"/>
</dbReference>
<dbReference type="RefSeq" id="WP_126398942.1">
    <property type="nucleotide sequence ID" value="NZ_AP018907.1"/>
</dbReference>